<evidence type="ECO:0000256" key="1">
    <source>
        <dbReference type="SAM" id="Coils"/>
    </source>
</evidence>
<name>A0A0G0AJS5_TRIHA</name>
<gene>
    <name evidence="2" type="ORF">THAR02_02805</name>
</gene>
<feature type="coiled-coil region" evidence="1">
    <location>
        <begin position="31"/>
        <end position="76"/>
    </location>
</feature>
<dbReference type="GO" id="GO:0006888">
    <property type="term" value="P:endoplasmic reticulum to Golgi vesicle-mediated transport"/>
    <property type="evidence" value="ECO:0007669"/>
    <property type="project" value="InterPro"/>
</dbReference>
<keyword evidence="1" id="KW-0175">Coiled coil</keyword>
<sequence>MMTMSGITNGVSLDTRVEDYLEDKLQSTADLEHLDELLTNVELQRNQLQSQLDDAVKELEEARRTADERHAALQTRIFEFNELQESIDRRVQIAAASDAPSEAIARLQKPMKQLQTVELAEKYFMLLQDAERLRKEARSHLPGSPKEALEPYAQLKELVIRLRSLPGNDELHLVDHIEKMTENLWNEMKQIMSAELETVLNKKHWPKVDPQSEMDEEWVACIEKLLDLQMPEVIHSTGVVTLLPFEVMARIFVAEFRFHFISDKPTSSPQSVGTHCFPWVLATLEKWEDFFRDNLGHLLASKFHETPVANKTIYADPACALITAMLPVIREKVDAVVSETSANPGFLSNFISQIMTLDETIRSRFNYDGGDPENGWAGLSESVLENYFDAWYQAERSFALERFEVIMESRDGRKIDYDYSVSGKMKPTYAAVQITDLLRVVTTKYERLRKVKQKLRFLTDIQLDILDGYHDRLRSSLEAYQSLTSTLGRTIHGVTKEQLAALEGTGALETLCKVIGSADHIANTLIEWGDEEFFVILWDQLHKRESRQIRPQGSTIASMVGHSDDIKERTVAAVDGGDENGAIFDETIVAYTNRRKAGEELLVGALVESHSKALRAYTHNVQWTTVGESATPGKLCPLNNVVGLANWIMKDDSSALSITPELDEPLSVLKRNMEFLSKALSAASFRRVWRDALDRLQDLLWSSILTRQSFTALGAAQLAHDCATIFSLVDRFIPNGSAALESLREGLVLLNLPAAAEGDGVSGATMTLKQASDRAFTNNDEARKVLEELELVALTPPNARQILQRRVENDENVGW</sequence>
<organism evidence="2 3">
    <name type="scientific">Trichoderma harzianum</name>
    <name type="common">Hypocrea lixii</name>
    <dbReference type="NCBI Taxonomy" id="5544"/>
    <lineage>
        <taxon>Eukaryota</taxon>
        <taxon>Fungi</taxon>
        <taxon>Dikarya</taxon>
        <taxon>Ascomycota</taxon>
        <taxon>Pezizomycotina</taxon>
        <taxon>Sordariomycetes</taxon>
        <taxon>Hypocreomycetidae</taxon>
        <taxon>Hypocreales</taxon>
        <taxon>Hypocreaceae</taxon>
        <taxon>Trichoderma</taxon>
    </lineage>
</organism>
<evidence type="ECO:0000313" key="2">
    <source>
        <dbReference type="EMBL" id="KKP05094.1"/>
    </source>
</evidence>
<reference evidence="3" key="1">
    <citation type="journal article" date="2015" name="Genome Announc.">
        <title>Draft whole-genome sequence of the biocontrol agent Trichoderma harzianum T6776.</title>
        <authorList>
            <person name="Baroncelli R."/>
            <person name="Piaggeschi G."/>
            <person name="Fiorini L."/>
            <person name="Bertolini E."/>
            <person name="Zapparata A."/>
            <person name="Pe M.E."/>
            <person name="Sarrocco S."/>
            <person name="Vannacci G."/>
        </authorList>
    </citation>
    <scope>NUCLEOTIDE SEQUENCE [LARGE SCALE GENOMIC DNA]</scope>
    <source>
        <strain evidence="3">T6776</strain>
    </source>
</reference>
<dbReference type="PANTHER" id="PTHR13520:SF0">
    <property type="entry name" value="RAD50-INTERACTING PROTEIN 1"/>
    <property type="match status" value="1"/>
</dbReference>
<dbReference type="PROSITE" id="PS51386">
    <property type="entry name" value="RINT1_TIP20"/>
    <property type="match status" value="1"/>
</dbReference>
<dbReference type="GO" id="GO:0060628">
    <property type="term" value="P:regulation of ER to Golgi vesicle-mediated transport"/>
    <property type="evidence" value="ECO:0007669"/>
    <property type="project" value="TreeGrafter"/>
</dbReference>
<dbReference type="GO" id="GO:0070939">
    <property type="term" value="C:Dsl1/NZR complex"/>
    <property type="evidence" value="ECO:0007669"/>
    <property type="project" value="InterPro"/>
</dbReference>
<dbReference type="InterPro" id="IPR042044">
    <property type="entry name" value="EXOC6PINT-1/Sec15/Tip20_C_dom2"/>
</dbReference>
<dbReference type="Proteomes" id="UP000034112">
    <property type="component" value="Unassembled WGS sequence"/>
</dbReference>
<dbReference type="GO" id="GO:0006890">
    <property type="term" value="P:retrograde vesicle-mediated transport, Golgi to endoplasmic reticulum"/>
    <property type="evidence" value="ECO:0007669"/>
    <property type="project" value="InterPro"/>
</dbReference>
<proteinExistence type="predicted"/>
<dbReference type="OrthoDB" id="2189254at2759"/>
<dbReference type="EMBL" id="JOKZ01000059">
    <property type="protein sequence ID" value="KKP05094.1"/>
    <property type="molecule type" value="Genomic_DNA"/>
</dbReference>
<comment type="caution">
    <text evidence="2">The sequence shown here is derived from an EMBL/GenBank/DDBJ whole genome shotgun (WGS) entry which is preliminary data.</text>
</comment>
<dbReference type="InterPro" id="IPR007528">
    <property type="entry name" value="RINT1_Tip20"/>
</dbReference>
<dbReference type="OMA" id="GMTWEVL"/>
<accession>A0A0G0AJS5</accession>
<evidence type="ECO:0000313" key="3">
    <source>
        <dbReference type="Proteomes" id="UP000034112"/>
    </source>
</evidence>
<protein>
    <submittedName>
        <fullName evidence="2">RINT-1 family protein</fullName>
    </submittedName>
</protein>
<dbReference type="Pfam" id="PF04437">
    <property type="entry name" value="RINT1_TIP1"/>
    <property type="match status" value="1"/>
</dbReference>
<dbReference type="PANTHER" id="PTHR13520">
    <property type="entry name" value="RAD50-INTERACTING PROTEIN 1 RINT-1"/>
    <property type="match status" value="1"/>
</dbReference>
<dbReference type="AlphaFoldDB" id="A0A0G0AJS5"/>
<dbReference type="Gene3D" id="1.20.58.670">
    <property type="entry name" value="Dsl1p vesicle tethering complex, Tip20p subunit, domain D"/>
    <property type="match status" value="1"/>
</dbReference>